<dbReference type="SUPFAM" id="SSF51905">
    <property type="entry name" value="FAD/NAD(P)-binding domain"/>
    <property type="match status" value="1"/>
</dbReference>
<keyword evidence="3" id="KW-0503">Monooxygenase</keyword>
<dbReference type="GO" id="GO:0004497">
    <property type="term" value="F:monooxygenase activity"/>
    <property type="evidence" value="ECO:0007669"/>
    <property type="project" value="UniProtKB-KW"/>
</dbReference>
<evidence type="ECO:0000256" key="3">
    <source>
        <dbReference type="ARBA" id="ARBA00023033"/>
    </source>
</evidence>
<comment type="caution">
    <text evidence="4">The sequence shown here is derived from an EMBL/GenBank/DDBJ whole genome shotgun (WGS) entry which is preliminary data.</text>
</comment>
<dbReference type="EMBL" id="MRCX01000050">
    <property type="protein sequence ID" value="RKK76759.1"/>
    <property type="molecule type" value="Genomic_DNA"/>
</dbReference>
<keyword evidence="2" id="KW-0560">Oxidoreductase</keyword>
<evidence type="ECO:0000256" key="2">
    <source>
        <dbReference type="ARBA" id="ARBA00023002"/>
    </source>
</evidence>
<comment type="similarity">
    <text evidence="1">Belongs to the paxM FAD-dependent monooxygenase family.</text>
</comment>
<name>A0A420N915_FUSOX</name>
<dbReference type="AlphaFoldDB" id="A0A420N915"/>
<evidence type="ECO:0000313" key="4">
    <source>
        <dbReference type="EMBL" id="RKK76759.1"/>
    </source>
</evidence>
<dbReference type="InterPro" id="IPR050493">
    <property type="entry name" value="FAD-dep_Monooxygenase_BioMet"/>
</dbReference>
<organism evidence="4 5">
    <name type="scientific">Fusarium oxysporum</name>
    <name type="common">Fusarium vascular wilt</name>
    <dbReference type="NCBI Taxonomy" id="5507"/>
    <lineage>
        <taxon>Eukaryota</taxon>
        <taxon>Fungi</taxon>
        <taxon>Dikarya</taxon>
        <taxon>Ascomycota</taxon>
        <taxon>Pezizomycotina</taxon>
        <taxon>Sordariomycetes</taxon>
        <taxon>Hypocreomycetidae</taxon>
        <taxon>Hypocreales</taxon>
        <taxon>Nectriaceae</taxon>
        <taxon>Fusarium</taxon>
        <taxon>Fusarium oxysporum species complex</taxon>
    </lineage>
</organism>
<dbReference type="Proteomes" id="UP000285084">
    <property type="component" value="Unassembled WGS sequence"/>
</dbReference>
<evidence type="ECO:0000313" key="5">
    <source>
        <dbReference type="Proteomes" id="UP000285084"/>
    </source>
</evidence>
<gene>
    <name evidence="4" type="ORF">BFJ69_g6708</name>
</gene>
<evidence type="ECO:0000256" key="1">
    <source>
        <dbReference type="ARBA" id="ARBA00007992"/>
    </source>
</evidence>
<dbReference type="PANTHER" id="PTHR13789">
    <property type="entry name" value="MONOOXYGENASE"/>
    <property type="match status" value="1"/>
</dbReference>
<reference evidence="4 5" key="1">
    <citation type="journal article" date="2018" name="Sci. Rep.">
        <title>Characterisation of pathogen-specific regions and novel effector candidates in Fusarium oxysporum f. sp. cepae.</title>
        <authorList>
            <person name="Armitage A.D."/>
            <person name="Taylor A."/>
            <person name="Sobczyk M.K."/>
            <person name="Baxter L."/>
            <person name="Greenfield B.P."/>
            <person name="Bates H.J."/>
            <person name="Wilson F."/>
            <person name="Jackson A.C."/>
            <person name="Ott S."/>
            <person name="Harrison R.J."/>
            <person name="Clarkson J.P."/>
        </authorList>
    </citation>
    <scope>NUCLEOTIDE SEQUENCE [LARGE SCALE GENOMIC DNA]</scope>
    <source>
        <strain evidence="4 5">Fo_A13</strain>
    </source>
</reference>
<accession>A0A420N915</accession>
<proteinExistence type="inferred from homology"/>
<sequence length="81" mass="9068">MDQQIKNEKPAPLKIVICGGGIAGYAAALLLREEHDVLVLESSSFNEELGDAITLSLNATRLLRRSFARRFRQRSRPLCRS</sequence>
<dbReference type="Gene3D" id="3.50.50.60">
    <property type="entry name" value="FAD/NAD(P)-binding domain"/>
    <property type="match status" value="1"/>
</dbReference>
<protein>
    <submittedName>
        <fullName evidence="4">Uncharacterized protein</fullName>
    </submittedName>
</protein>
<dbReference type="PANTHER" id="PTHR13789:SF314">
    <property type="entry name" value="FAD-BINDING DOMAIN-CONTAINING PROTEIN"/>
    <property type="match status" value="1"/>
</dbReference>
<dbReference type="InterPro" id="IPR036188">
    <property type="entry name" value="FAD/NAD-bd_sf"/>
</dbReference>